<reference evidence="1" key="1">
    <citation type="submission" date="2021-08" db="EMBL/GenBank/DDBJ databases">
        <authorList>
            <person name="Zhang H."/>
            <person name="Xu M."/>
            <person name="Yu Z."/>
            <person name="Yang L."/>
            <person name="Cai Y."/>
        </authorList>
    </citation>
    <scope>NUCLEOTIDE SEQUENCE</scope>
    <source>
        <strain evidence="1">CHL1</strain>
    </source>
</reference>
<organism evidence="1 2">
    <name type="scientific">Chenggangzhangella methanolivorans</name>
    <dbReference type="NCBI Taxonomy" id="1437009"/>
    <lineage>
        <taxon>Bacteria</taxon>
        <taxon>Pseudomonadati</taxon>
        <taxon>Pseudomonadota</taxon>
        <taxon>Alphaproteobacteria</taxon>
        <taxon>Hyphomicrobiales</taxon>
        <taxon>Methylopilaceae</taxon>
        <taxon>Chenggangzhangella</taxon>
    </lineage>
</organism>
<protein>
    <submittedName>
        <fullName evidence="1">Uncharacterized protein</fullName>
    </submittedName>
</protein>
<evidence type="ECO:0000313" key="2">
    <source>
        <dbReference type="Proteomes" id="UP000825701"/>
    </source>
</evidence>
<gene>
    <name evidence="1" type="ORF">K6K41_20170</name>
</gene>
<evidence type="ECO:0000313" key="1">
    <source>
        <dbReference type="EMBL" id="QZN99136.1"/>
    </source>
</evidence>
<dbReference type="Proteomes" id="UP000825701">
    <property type="component" value="Chromosome"/>
</dbReference>
<dbReference type="KEGG" id="cmet:K6K41_20170"/>
<sequence length="136" mass="15333">MTEPAPRRRGAQVIRGCFRRKRAPRRHPRAYQDWRFAISSSDEGRRQALGRALERIALHDDPRWPAAAGGDASAAIALTLGRIWTRELVDVRRDLILCALWLSASAGDPASILLLRVMRERIAETDPDARKVKSRA</sequence>
<accession>A0A9E6RE28</accession>
<proteinExistence type="predicted"/>
<dbReference type="AlphaFoldDB" id="A0A9E6RE28"/>
<keyword evidence="2" id="KW-1185">Reference proteome</keyword>
<dbReference type="RefSeq" id="WP_261402169.1">
    <property type="nucleotide sequence ID" value="NZ_CP081869.1"/>
</dbReference>
<name>A0A9E6RE28_9HYPH</name>
<dbReference type="EMBL" id="CP081869">
    <property type="protein sequence ID" value="QZN99136.1"/>
    <property type="molecule type" value="Genomic_DNA"/>
</dbReference>